<gene>
    <name evidence="4" type="primary">speE</name>
    <name evidence="7" type="ORF">BLITH_1178</name>
</gene>
<dbReference type="GO" id="GO:0008295">
    <property type="term" value="P:spermidine biosynthetic process"/>
    <property type="evidence" value="ECO:0007669"/>
    <property type="project" value="UniProtKB-UniRule"/>
</dbReference>
<dbReference type="Proteomes" id="UP000244016">
    <property type="component" value="Unassembled WGS sequence"/>
</dbReference>
<evidence type="ECO:0000313" key="8">
    <source>
        <dbReference type="Proteomes" id="UP000244016"/>
    </source>
</evidence>
<proteinExistence type="inferred from homology"/>
<dbReference type="GO" id="GO:0005829">
    <property type="term" value="C:cytosol"/>
    <property type="evidence" value="ECO:0007669"/>
    <property type="project" value="TreeGrafter"/>
</dbReference>
<feature type="binding site" evidence="4">
    <location>
        <begin position="192"/>
        <end position="195"/>
    </location>
    <ligand>
        <name>spermidine</name>
        <dbReference type="ChEBI" id="CHEBI:57834"/>
    </ligand>
</feature>
<dbReference type="EC" id="2.5.1.16" evidence="4"/>
<sequence>MLYLRWRHTRAARNTIRGERTLTSIPPPKHLVRREDGLWLVDTEEGGSTLLGFRIREVLFEAQTPHQHILVLDSFDYGKMLVLDGIVQTTVRDGFIYNEMIAHPPLLFHPDPRRVLIVGGGDLGAAREVLKYPEVESLVLVEIDAQVVEAARTHLPEIAGSGDDPRLVLHTEDGMRFLEATLPAQFDVILVDSSDPIGPAVGLFRPEFYAAAKRALRPGGILVVQSESPLYHRSTGENVLSALRSLFATVRPYWSVVPTYAGGFWMFTLATDLDELSFRRTLPADTKFATPSFIRTAFDLPPFLREWTENLPPSPPAKR</sequence>
<dbReference type="Gene3D" id="3.40.50.150">
    <property type="entry name" value="Vaccinia Virus protein VP39"/>
    <property type="match status" value="1"/>
</dbReference>
<feature type="binding site" evidence="4">
    <location>
        <position position="67"/>
    </location>
    <ligand>
        <name>S-methyl-5'-thioadenosine</name>
        <dbReference type="ChEBI" id="CHEBI:17509"/>
    </ligand>
</feature>
<feature type="binding site" evidence="4">
    <location>
        <begin position="173"/>
        <end position="174"/>
    </location>
    <ligand>
        <name>S-methyl-5'-thioadenosine</name>
        <dbReference type="ChEBI" id="CHEBI:17509"/>
    </ligand>
</feature>
<dbReference type="NCBIfam" id="NF002010">
    <property type="entry name" value="PRK00811.1"/>
    <property type="match status" value="1"/>
</dbReference>
<dbReference type="InterPro" id="IPR037163">
    <property type="entry name" value="Spermidine_synt_N_sf"/>
</dbReference>
<evidence type="ECO:0000313" key="7">
    <source>
        <dbReference type="EMBL" id="PTQ52211.1"/>
    </source>
</evidence>
<comment type="similarity">
    <text evidence="1 4">Belongs to the spermidine/spermine synthase family.</text>
</comment>
<keyword evidence="4" id="KW-0745">Spermidine biosynthesis</keyword>
<dbReference type="PROSITE" id="PS51006">
    <property type="entry name" value="PABS_2"/>
    <property type="match status" value="1"/>
</dbReference>
<dbReference type="GO" id="GO:0004766">
    <property type="term" value="F:spermidine synthase activity"/>
    <property type="evidence" value="ECO:0007669"/>
    <property type="project" value="UniProtKB-UniRule"/>
</dbReference>
<evidence type="ECO:0000256" key="5">
    <source>
        <dbReference type="PROSITE-ProRule" id="PRU00354"/>
    </source>
</evidence>
<dbReference type="InterPro" id="IPR029063">
    <property type="entry name" value="SAM-dependent_MTases_sf"/>
</dbReference>
<comment type="catalytic activity">
    <reaction evidence="4">
        <text>S-adenosyl 3-(methylsulfanyl)propylamine + putrescine = S-methyl-5'-thioadenosine + spermidine + H(+)</text>
        <dbReference type="Rhea" id="RHEA:12721"/>
        <dbReference type="ChEBI" id="CHEBI:15378"/>
        <dbReference type="ChEBI" id="CHEBI:17509"/>
        <dbReference type="ChEBI" id="CHEBI:57443"/>
        <dbReference type="ChEBI" id="CHEBI:57834"/>
        <dbReference type="ChEBI" id="CHEBI:326268"/>
        <dbReference type="EC" id="2.5.1.16"/>
    </reaction>
</comment>
<feature type="binding site" evidence="4">
    <location>
        <position position="199"/>
    </location>
    <ligand>
        <name>S-methyl-5'-thioadenosine</name>
        <dbReference type="ChEBI" id="CHEBI:17509"/>
    </ligand>
</feature>
<dbReference type="UniPathway" id="UPA00248">
    <property type="reaction ID" value="UER00314"/>
</dbReference>
<dbReference type="NCBIfam" id="TIGR00417">
    <property type="entry name" value="speE"/>
    <property type="match status" value="1"/>
</dbReference>
<dbReference type="HAMAP" id="MF_00198">
    <property type="entry name" value="Spermidine_synth"/>
    <property type="match status" value="1"/>
</dbReference>
<dbReference type="PANTHER" id="PTHR11558">
    <property type="entry name" value="SPERMIDINE/SPERMINE SYNTHASE"/>
    <property type="match status" value="1"/>
</dbReference>
<name>A0A2T5G7P1_9BACL</name>
<dbReference type="Gene3D" id="2.30.140.10">
    <property type="entry name" value="Spermidine synthase, tetramerisation domain"/>
    <property type="match status" value="1"/>
</dbReference>
<comment type="subunit">
    <text evidence="4">Homodimer or homotetramer.</text>
</comment>
<comment type="caution">
    <text evidence="7">The sequence shown here is derived from an EMBL/GenBank/DDBJ whole genome shotgun (WGS) entry which is preliminary data.</text>
</comment>
<dbReference type="Pfam" id="PF01564">
    <property type="entry name" value="Spermine_synth"/>
    <property type="match status" value="1"/>
</dbReference>
<evidence type="ECO:0000256" key="1">
    <source>
        <dbReference type="ARBA" id="ARBA00007867"/>
    </source>
</evidence>
<reference evidence="7 8" key="1">
    <citation type="submission" date="2017-08" db="EMBL/GenBank/DDBJ databases">
        <title>Burning lignite coal seam in the remote Altai Mountains harbors a hydrogen-driven thermophilic microbial community.</title>
        <authorList>
            <person name="Kadnikov V.V."/>
            <person name="Mardanov A.V."/>
            <person name="Ivasenko D."/>
            <person name="Beletsky A.V."/>
            <person name="Karnachuk O.V."/>
            <person name="Ravin N.V."/>
        </authorList>
    </citation>
    <scope>NUCLEOTIDE SEQUENCE [LARGE SCALE GENOMIC DNA]</scope>
    <source>
        <strain evidence="7">AL31</strain>
    </source>
</reference>
<dbReference type="InterPro" id="IPR035246">
    <property type="entry name" value="Spermidine_synt_N"/>
</dbReference>
<keyword evidence="2 4" id="KW-0808">Transferase</keyword>
<dbReference type="PANTHER" id="PTHR11558:SF11">
    <property type="entry name" value="SPERMIDINE SYNTHASE"/>
    <property type="match status" value="1"/>
</dbReference>
<comment type="function">
    <text evidence="4">Catalyzes the irreversible transfer of a propylamine group from the amino donor S-adenosylmethioninamine (decarboxy-AdoMet) to putrescine (1,4-diaminobutane) to yield spermidine.</text>
</comment>
<protein>
    <recommendedName>
        <fullName evidence="4">Polyamine aminopropyltransferase</fullName>
    </recommendedName>
    <alternativeName>
        <fullName evidence="4">Putrescine aminopropyltransferase</fullName>
        <shortName evidence="4">PAPT</shortName>
    </alternativeName>
    <alternativeName>
        <fullName evidence="4">Spermidine synthase</fullName>
        <shortName evidence="4">SPDS</shortName>
        <shortName evidence="4">SPDSY</shortName>
        <ecNumber evidence="4">2.5.1.16</ecNumber>
    </alternativeName>
</protein>
<comment type="caution">
    <text evidence="4">Lacks conserved residue(s) required for the propagation of feature annotation.</text>
</comment>
<dbReference type="AlphaFoldDB" id="A0A2T5G7P1"/>
<comment type="pathway">
    <text evidence="4">Amine and polyamine biosynthesis; spermidine biosynthesis; spermidine from putrescine: step 1/1.</text>
</comment>
<dbReference type="SUPFAM" id="SSF53335">
    <property type="entry name" value="S-adenosyl-L-methionine-dependent methyltransferases"/>
    <property type="match status" value="1"/>
</dbReference>
<accession>A0A2T5G7P1</accession>
<evidence type="ECO:0000256" key="3">
    <source>
        <dbReference type="ARBA" id="ARBA00023115"/>
    </source>
</evidence>
<evidence type="ECO:0000256" key="4">
    <source>
        <dbReference type="HAMAP-Rule" id="MF_00198"/>
    </source>
</evidence>
<feature type="binding site" evidence="4">
    <location>
        <position position="122"/>
    </location>
    <ligand>
        <name>spermidine</name>
        <dbReference type="ChEBI" id="CHEBI:57834"/>
    </ligand>
</feature>
<dbReference type="InterPro" id="IPR030374">
    <property type="entry name" value="PABS"/>
</dbReference>
<evidence type="ECO:0000256" key="2">
    <source>
        <dbReference type="ARBA" id="ARBA00022679"/>
    </source>
</evidence>
<keyword evidence="3 4" id="KW-0620">Polyamine biosynthesis</keyword>
<dbReference type="Pfam" id="PF17284">
    <property type="entry name" value="Spermine_synt_N"/>
    <property type="match status" value="1"/>
</dbReference>
<feature type="domain" description="PABS" evidence="6">
    <location>
        <begin position="37"/>
        <end position="272"/>
    </location>
</feature>
<feature type="active site" description="Proton acceptor" evidence="4 5">
    <location>
        <position position="192"/>
    </location>
</feature>
<organism evidence="7 8">
    <name type="scientific">Brockia lithotrophica</name>
    <dbReference type="NCBI Taxonomy" id="933949"/>
    <lineage>
        <taxon>Bacteria</taxon>
        <taxon>Bacillati</taxon>
        <taxon>Bacillota</taxon>
        <taxon>Bacilli</taxon>
        <taxon>Bacillales</taxon>
        <taxon>Bacillales Family X. Incertae Sedis</taxon>
        <taxon>Brockia</taxon>
    </lineage>
</organism>
<feature type="binding site" evidence="4">
    <location>
        <position position="142"/>
    </location>
    <ligand>
        <name>S-methyl-5'-thioadenosine</name>
        <dbReference type="ChEBI" id="CHEBI:17509"/>
    </ligand>
</feature>
<dbReference type="EMBL" id="PEBW01000003">
    <property type="protein sequence ID" value="PTQ52211.1"/>
    <property type="molecule type" value="Genomic_DNA"/>
</dbReference>
<dbReference type="CDD" id="cd02440">
    <property type="entry name" value="AdoMet_MTases"/>
    <property type="match status" value="1"/>
</dbReference>
<dbReference type="InterPro" id="IPR001045">
    <property type="entry name" value="Spermi_synthase"/>
</dbReference>
<evidence type="ECO:0000259" key="6">
    <source>
        <dbReference type="PROSITE" id="PS51006"/>
    </source>
</evidence>